<feature type="region of interest" description="Disordered" evidence="1">
    <location>
        <begin position="135"/>
        <end position="159"/>
    </location>
</feature>
<dbReference type="AlphaFoldDB" id="A0A8J2INA2"/>
<evidence type="ECO:0008006" key="4">
    <source>
        <dbReference type="Google" id="ProtNLM"/>
    </source>
</evidence>
<evidence type="ECO:0000256" key="1">
    <source>
        <dbReference type="SAM" id="MobiDB-lite"/>
    </source>
</evidence>
<sequence>MCDAIRRVQAFIPKDQLIGLQRRQRHPHRETEARNGREWTAATLPFPRLLEGYLKAARAEVERRRALQIPPATASNHRYPVNKTVAWRLFDRECVDLLIQWDNGSDDTWEAEEIMHEDMAPLAIQFWRKQGGHEKVTGLRKHQSRAMGDNLEEPQSKCQ</sequence>
<reference evidence="2" key="1">
    <citation type="submission" date="2021-05" db="EMBL/GenBank/DDBJ databases">
        <authorList>
            <person name="Khan N."/>
        </authorList>
    </citation>
    <scope>NUCLEOTIDE SEQUENCE</scope>
</reference>
<proteinExistence type="predicted"/>
<organism evidence="2 3">
    <name type="scientific">Fusarium equiseti</name>
    <name type="common">Fusarium scirpi</name>
    <dbReference type="NCBI Taxonomy" id="61235"/>
    <lineage>
        <taxon>Eukaryota</taxon>
        <taxon>Fungi</taxon>
        <taxon>Dikarya</taxon>
        <taxon>Ascomycota</taxon>
        <taxon>Pezizomycotina</taxon>
        <taxon>Sordariomycetes</taxon>
        <taxon>Hypocreomycetidae</taxon>
        <taxon>Hypocreales</taxon>
        <taxon>Nectriaceae</taxon>
        <taxon>Fusarium</taxon>
        <taxon>Fusarium incarnatum-equiseti species complex</taxon>
    </lineage>
</organism>
<dbReference type="Proteomes" id="UP000693738">
    <property type="component" value="Unassembled WGS sequence"/>
</dbReference>
<name>A0A8J2INA2_FUSEQ</name>
<comment type="caution">
    <text evidence="2">The sequence shown here is derived from an EMBL/GenBank/DDBJ whole genome shotgun (WGS) entry which is preliminary data.</text>
</comment>
<protein>
    <recommendedName>
        <fullName evidence="4">Chromo domain-containing protein</fullName>
    </recommendedName>
</protein>
<gene>
    <name evidence="2" type="ORF">FEQUK3_LOCUS5543</name>
</gene>
<evidence type="ECO:0000313" key="3">
    <source>
        <dbReference type="Proteomes" id="UP000693738"/>
    </source>
</evidence>
<evidence type="ECO:0000313" key="2">
    <source>
        <dbReference type="EMBL" id="CAG7559827.1"/>
    </source>
</evidence>
<dbReference type="EMBL" id="CAJSTJ010000130">
    <property type="protein sequence ID" value="CAG7559827.1"/>
    <property type="molecule type" value="Genomic_DNA"/>
</dbReference>
<accession>A0A8J2INA2</accession>